<dbReference type="Gene3D" id="1.20.1050.80">
    <property type="entry name" value="VPS9 domain"/>
    <property type="match status" value="1"/>
</dbReference>
<dbReference type="InterPro" id="IPR041545">
    <property type="entry name" value="DUF5601"/>
</dbReference>
<dbReference type="InterPro" id="IPR003123">
    <property type="entry name" value="VPS9"/>
</dbReference>
<accession>A0A2K5W9Y7</accession>
<dbReference type="GO" id="GO:0005768">
    <property type="term" value="C:endosome"/>
    <property type="evidence" value="ECO:0007669"/>
    <property type="project" value="UniProtKB-SubCell"/>
</dbReference>
<evidence type="ECO:0000256" key="14">
    <source>
        <dbReference type="SAM" id="MobiDB-lite"/>
    </source>
</evidence>
<dbReference type="GeneTree" id="ENSGT00940000156611"/>
<dbReference type="CDD" id="cd05129">
    <property type="entry name" value="RasGAP_RAP6"/>
    <property type="match status" value="1"/>
</dbReference>
<feature type="compositionally biased region" description="Polar residues" evidence="14">
    <location>
        <begin position="653"/>
        <end position="672"/>
    </location>
</feature>
<feature type="region of interest" description="Disordered" evidence="14">
    <location>
        <begin position="574"/>
        <end position="608"/>
    </location>
</feature>
<dbReference type="FunFam" id="1.20.1050.80:FF:000001">
    <property type="entry name" value="GTPase-activating protein and VPS9 domain-containing protein 1 isoform X1"/>
    <property type="match status" value="1"/>
</dbReference>
<evidence type="ECO:0000256" key="4">
    <source>
        <dbReference type="ARBA" id="ARBA00022468"/>
    </source>
</evidence>
<reference evidence="17" key="3">
    <citation type="submission" date="2025-09" db="UniProtKB">
        <authorList>
            <consortium name="Ensembl"/>
        </authorList>
    </citation>
    <scope>IDENTIFICATION</scope>
</reference>
<dbReference type="GO" id="GO:0005096">
    <property type="term" value="F:GTPase activator activity"/>
    <property type="evidence" value="ECO:0007669"/>
    <property type="project" value="UniProtKB-KW"/>
</dbReference>
<dbReference type="FunFam" id="1.10.246.120:FF:000001">
    <property type="entry name" value="GTPase-activating protein and VPS9 domain-containing protein 1 isoform X1"/>
    <property type="match status" value="1"/>
</dbReference>
<dbReference type="Pfam" id="PF00616">
    <property type="entry name" value="RasGAP"/>
    <property type="match status" value="1"/>
</dbReference>
<evidence type="ECO:0000313" key="17">
    <source>
        <dbReference type="Ensembl" id="ENSMFAP00000033905.2"/>
    </source>
</evidence>
<dbReference type="GO" id="GO:0005829">
    <property type="term" value="C:cytosol"/>
    <property type="evidence" value="ECO:0007669"/>
    <property type="project" value="TreeGrafter"/>
</dbReference>
<dbReference type="SUPFAM" id="SSF109993">
    <property type="entry name" value="VPS9 domain"/>
    <property type="match status" value="1"/>
</dbReference>
<gene>
    <name evidence="17" type="primary">GAPVD1</name>
</gene>
<dbReference type="InterPro" id="IPR008936">
    <property type="entry name" value="Rho_GTPase_activation_prot"/>
</dbReference>
<feature type="region of interest" description="Disordered" evidence="14">
    <location>
        <begin position="630"/>
        <end position="715"/>
    </location>
</feature>
<dbReference type="PANTHER" id="PTHR23101:SF25">
    <property type="entry name" value="GTPASE-ACTIVATING PROTEIN AND VPS9 DOMAIN-CONTAINING PROTEIN 1"/>
    <property type="match status" value="1"/>
</dbReference>
<keyword evidence="6" id="KW-0254">Endocytosis</keyword>
<reference evidence="17" key="2">
    <citation type="submission" date="2025-08" db="UniProtKB">
        <authorList>
            <consortium name="Ensembl"/>
        </authorList>
    </citation>
    <scope>IDENTIFICATION</scope>
</reference>
<protein>
    <recommendedName>
        <fullName evidence="11">GTPase-activating protein and VPS9 domain-containing protein 1</fullName>
    </recommendedName>
    <alternativeName>
        <fullName evidence="13">GAPex-5</fullName>
    </alternativeName>
    <alternativeName>
        <fullName evidence="12">Rab5-activating protein 6</fullName>
    </alternativeName>
</protein>
<dbReference type="Proteomes" id="UP000233100">
    <property type="component" value="Chromosome 15"/>
</dbReference>
<feature type="region of interest" description="Disordered" evidence="14">
    <location>
        <begin position="783"/>
        <end position="822"/>
    </location>
</feature>
<dbReference type="SUPFAM" id="SSF48350">
    <property type="entry name" value="GTPase activation domain, GAP"/>
    <property type="match status" value="1"/>
</dbReference>
<dbReference type="InterPro" id="IPR037191">
    <property type="entry name" value="VPS9_dom_sf"/>
</dbReference>
<evidence type="ECO:0000259" key="15">
    <source>
        <dbReference type="PROSITE" id="PS50018"/>
    </source>
</evidence>
<dbReference type="GO" id="GO:0016020">
    <property type="term" value="C:membrane"/>
    <property type="evidence" value="ECO:0007669"/>
    <property type="project" value="UniProtKB-SubCell"/>
</dbReference>
<evidence type="ECO:0000256" key="1">
    <source>
        <dbReference type="ARBA" id="ARBA00004170"/>
    </source>
</evidence>
<feature type="compositionally biased region" description="Polar residues" evidence="14">
    <location>
        <begin position="578"/>
        <end position="588"/>
    </location>
</feature>
<keyword evidence="7" id="KW-0344">Guanine-nucleotide releasing factor</keyword>
<organism evidence="17 18">
    <name type="scientific">Macaca fascicularis</name>
    <name type="common">Crab-eating macaque</name>
    <name type="synonym">Cynomolgus monkey</name>
    <dbReference type="NCBI Taxonomy" id="9541"/>
    <lineage>
        <taxon>Eukaryota</taxon>
        <taxon>Metazoa</taxon>
        <taxon>Chordata</taxon>
        <taxon>Craniata</taxon>
        <taxon>Vertebrata</taxon>
        <taxon>Euteleostomi</taxon>
        <taxon>Mammalia</taxon>
        <taxon>Eutheria</taxon>
        <taxon>Euarchontoglires</taxon>
        <taxon>Primates</taxon>
        <taxon>Haplorrhini</taxon>
        <taxon>Catarrhini</taxon>
        <taxon>Cercopithecidae</taxon>
        <taxon>Cercopithecinae</taxon>
        <taxon>Macaca</taxon>
    </lineage>
</organism>
<feature type="region of interest" description="Disordered" evidence="14">
    <location>
        <begin position="836"/>
        <end position="869"/>
    </location>
</feature>
<comment type="function">
    <text evidence="10">Acts both as a GTPase-activating protein (GAP) and a guanine nucleotide exchange factor (GEF), and participates in various processes such as endocytosis, insulin receptor internalization or LC2A4/GLUT4 trafficking. Acts as a GEF for the Ras-related protein RAB31 by exchanging bound GDP for free GTP, leading to regulate LC2A4/GLUT4 trafficking. In the absence of insulin, it maintains RAB31 in an active state and promotes a futile cycle between LC2A4/GLUT4 storage vesicles and early endosomes, retaining LC2A4/GLUT4 inside the cells. Upon insulin stimulation, it is translocated to the plasma membrane, releasing LC2A4/GLUT4 from intracellular storage vesicles. Also involved in EGFR trafficking and degradation, possibly by promoting EGFR ubiquitination and subsequent degradation by the proteasome. Has GEF activity for Rab5 and GAP activity for Ras.</text>
</comment>
<feature type="compositionally biased region" description="Basic and acidic residues" evidence="14">
    <location>
        <begin position="849"/>
        <end position="869"/>
    </location>
</feature>
<dbReference type="GO" id="GO:0031267">
    <property type="term" value="F:small GTPase binding"/>
    <property type="evidence" value="ECO:0007669"/>
    <property type="project" value="TreeGrafter"/>
</dbReference>
<evidence type="ECO:0000256" key="3">
    <source>
        <dbReference type="ARBA" id="ARBA00008489"/>
    </source>
</evidence>
<keyword evidence="4" id="KW-0343">GTPase activation</keyword>
<dbReference type="PANTHER" id="PTHR23101">
    <property type="entry name" value="RAB GDP/GTP EXCHANGE FACTOR"/>
    <property type="match status" value="1"/>
</dbReference>
<dbReference type="SMART" id="SM00167">
    <property type="entry name" value="VPS9"/>
    <property type="match status" value="1"/>
</dbReference>
<dbReference type="GO" id="GO:0051223">
    <property type="term" value="P:regulation of protein transport"/>
    <property type="evidence" value="ECO:0007669"/>
    <property type="project" value="UniProtKB-ARBA"/>
</dbReference>
<feature type="domain" description="Ras-GAP" evidence="15">
    <location>
        <begin position="144"/>
        <end position="353"/>
    </location>
</feature>
<keyword evidence="8" id="KW-0967">Endosome</keyword>
<evidence type="ECO:0000256" key="12">
    <source>
        <dbReference type="ARBA" id="ARBA00076600"/>
    </source>
</evidence>
<keyword evidence="18" id="KW-1185">Reference proteome</keyword>
<feature type="region of interest" description="Disordered" evidence="14">
    <location>
        <begin position="741"/>
        <end position="766"/>
    </location>
</feature>
<evidence type="ECO:0000313" key="18">
    <source>
        <dbReference type="Proteomes" id="UP000233100"/>
    </source>
</evidence>
<evidence type="ECO:0000256" key="9">
    <source>
        <dbReference type="ARBA" id="ARBA00023136"/>
    </source>
</evidence>
<dbReference type="FunFam" id="1.10.506.10:FF:000009">
    <property type="entry name" value="GTPase-activating protein and VPS9 domain-containing protein 1 isoform X1"/>
    <property type="match status" value="1"/>
</dbReference>
<evidence type="ECO:0000256" key="11">
    <source>
        <dbReference type="ARBA" id="ARBA00074146"/>
    </source>
</evidence>
<dbReference type="InterPro" id="IPR001936">
    <property type="entry name" value="RasGAP_dom"/>
</dbReference>
<dbReference type="GO" id="GO:0032794">
    <property type="term" value="F:GTPase activating protein binding"/>
    <property type="evidence" value="ECO:0007669"/>
    <property type="project" value="UniProtKB-ARBA"/>
</dbReference>
<evidence type="ECO:0000256" key="6">
    <source>
        <dbReference type="ARBA" id="ARBA00022583"/>
    </source>
</evidence>
<evidence type="ECO:0000256" key="2">
    <source>
        <dbReference type="ARBA" id="ARBA00004177"/>
    </source>
</evidence>
<name>A0A2K5W9Y7_MACFA</name>
<evidence type="ECO:0000256" key="7">
    <source>
        <dbReference type="ARBA" id="ARBA00022658"/>
    </source>
</evidence>
<dbReference type="Gene3D" id="1.10.246.120">
    <property type="match status" value="1"/>
</dbReference>
<keyword evidence="5" id="KW-0597">Phosphoprotein</keyword>
<dbReference type="GO" id="GO:0030139">
    <property type="term" value="C:endocytic vesicle"/>
    <property type="evidence" value="ECO:0007669"/>
    <property type="project" value="TreeGrafter"/>
</dbReference>
<keyword evidence="9" id="KW-0472">Membrane</keyword>
<evidence type="ECO:0000259" key="16">
    <source>
        <dbReference type="PROSITE" id="PS51205"/>
    </source>
</evidence>
<reference evidence="17 18" key="1">
    <citation type="submission" date="2013-03" db="EMBL/GenBank/DDBJ databases">
        <authorList>
            <person name="Warren W."/>
            <person name="Wilson R.K."/>
        </authorList>
    </citation>
    <scope>NUCLEOTIDE SEQUENCE</scope>
</reference>
<dbReference type="Ensembl" id="ENSMFAT00000008133.2">
    <property type="protein sequence ID" value="ENSMFAP00000033905.2"/>
    <property type="gene ID" value="ENSMFAG00000003434.2"/>
</dbReference>
<feature type="compositionally biased region" description="Basic and acidic residues" evidence="14">
    <location>
        <begin position="673"/>
        <end position="684"/>
    </location>
</feature>
<evidence type="ECO:0000256" key="13">
    <source>
        <dbReference type="ARBA" id="ARBA00081015"/>
    </source>
</evidence>
<feature type="domain" description="VPS9" evidence="16">
    <location>
        <begin position="1188"/>
        <end position="1328"/>
    </location>
</feature>
<proteinExistence type="inferred from homology"/>
<dbReference type="PROSITE" id="PS51205">
    <property type="entry name" value="VPS9"/>
    <property type="match status" value="1"/>
</dbReference>
<dbReference type="PROSITE" id="PS50018">
    <property type="entry name" value="RAS_GTPASE_ACTIV_2"/>
    <property type="match status" value="1"/>
</dbReference>
<dbReference type="Pfam" id="PF18151">
    <property type="entry name" value="DUF5601"/>
    <property type="match status" value="1"/>
</dbReference>
<comment type="similarity">
    <text evidence="3">Belongs to the GAPVD1 family.</text>
</comment>
<evidence type="ECO:0000256" key="5">
    <source>
        <dbReference type="ARBA" id="ARBA00022553"/>
    </source>
</evidence>
<feature type="compositionally biased region" description="Basic and acidic residues" evidence="14">
    <location>
        <begin position="783"/>
        <end position="797"/>
    </location>
</feature>
<evidence type="ECO:0000256" key="10">
    <source>
        <dbReference type="ARBA" id="ARBA00055624"/>
    </source>
</evidence>
<dbReference type="Gene3D" id="1.10.506.10">
    <property type="entry name" value="GTPase Activation - p120gap, domain 1"/>
    <property type="match status" value="1"/>
</dbReference>
<dbReference type="VEuPathDB" id="HostDB:ENSMFAG00000003434"/>
<comment type="subcellular location">
    <subcellularLocation>
        <location evidence="2">Endosome</location>
    </subcellularLocation>
    <subcellularLocation>
        <location evidence="1">Membrane</location>
        <topology evidence="1">Peripheral membrane protein</topology>
    </subcellularLocation>
</comment>
<dbReference type="InterPro" id="IPR045046">
    <property type="entry name" value="Vps9-like"/>
</dbReference>
<sequence length="1328" mass="148460">MVKLDIHTLAHHLKQERLYVNSEKQLIQRLNADVLKTAEKLYRTAWIAKQQRINLDRLIITSAEASPAECCQHAKILEDTQFVDGYKQLGFQETAYGEFLSRLRENPRLIASSLVAGEKLNQENTQSVIYTVFTSLYGNCIMQEDESYLLQVLRYLIEFELKESDNPRRLLRRGTCAFSILFKLFSEGLFSAKLFLTATLHEPIMQLLVEDEDHLETDPNKLIERFSPSQQEKLFGEKGSDRFRQKVQEMVESNEAKLVALVNKFIGYLKQNTYCFPHSLRWIVSQMYKTLSCVDRLEVGEVRAMCTDLLLACFICPAVVNPEQYGIISDAPINEVARFNLMQVGRLLQQLAMTGSEEGDPRTKSSLGKFDKSCVAAFLDVVIGGRAVETPPLSSVNLLEGLSRTVVYITYSQLITLVNFMKSVMSGDQLREDRMALDNLLANLPPAKPGKSSSLEMTPYNTPQLSPATTPANKKNRLPIATRSRSRTNMLMDLHMDHEGSSQETIQEVQPEEVLVISLGTGPQLTPGMMSENEVLNMHLSDGGQGDVPVDENKLHGKPDKTLRFSLCSDNLEGISEGPSNRSNSVSSLDLEGESVSELGAGPSGSNGVEALQLLEHEQEAPDLKQEERLQELESCSGLGSTSDDTDVREVSSRPSTPGLSVVSGISATSEDIPNKIEDLRSECSSDFGGKDSVTSPDMDEITHGAHQLTSPPSQSESLLAMFDPLSSHEGASAVVRPKVHYARPSHPPPDPPILEGAVGGNEARLPNFGSHVLTPAELEAFKQRHSYPERLVRSRSSDIVSSVRRPMSDPSWNRRPGNEERELPPAAVIGATSLVAAPHSSSSSPSKDSSRGETEERKDSDDEKSDRNRPWWRKRFVSAMPKDDPSPRLSAQAQVAEDILDKYRNAIKRTSPSDGAMANYESTEVLGDGESAHDSPRDEALQNISADDLPDSASQAAHPQDSAFSYRDAKKKLRLALCSADSVAFPVLTHSTRNGLPDHTDPEDNEIVCFLKVQIAEAINLQDKNLMAQLQETMRCVCRFDNRTCRKLLASIAEDYRKRAPYIAYLTRCRQGLQTTQAHLERLLQRVLRDKEVANRYFTTVCVRLLLESKEKKIREFIQDFQKLTAADDKTAQVEDFLQFLYGAMAQDVIWQNASEEQLQDAQLAIERSVMNRIFKLAFYPNQDGDILRDQVLHEHIQRLSKVVTANHRALQIPEVYLREAPWPSAQSEIRTISAYKTPRDKVQCILRMCSTIMNLLSLANEDSVPGADDFVPVLVFVLIKANPPCLLSTVQYISSFYASCLSGEESYWWMQFTAAVEFIKTIDDRK</sequence>
<dbReference type="Pfam" id="PF02204">
    <property type="entry name" value="VPS9"/>
    <property type="match status" value="1"/>
</dbReference>
<evidence type="ECO:0000256" key="8">
    <source>
        <dbReference type="ARBA" id="ARBA00022753"/>
    </source>
</evidence>
<dbReference type="GO" id="GO:0005085">
    <property type="term" value="F:guanyl-nucleotide exchange factor activity"/>
    <property type="evidence" value="ECO:0007669"/>
    <property type="project" value="UniProtKB-KW"/>
</dbReference>
<dbReference type="GO" id="GO:0006897">
    <property type="term" value="P:endocytosis"/>
    <property type="evidence" value="ECO:0007669"/>
    <property type="project" value="UniProtKB-KW"/>
</dbReference>
<dbReference type="Bgee" id="ENSMFAG00000003434">
    <property type="expression patterns" value="Expressed in bone marrow and 13 other cell types or tissues"/>
</dbReference>